<evidence type="ECO:0000313" key="1">
    <source>
        <dbReference type="EMBL" id="MBF9222258.1"/>
    </source>
</evidence>
<dbReference type="RefSeq" id="WP_196293697.1">
    <property type="nucleotide sequence ID" value="NZ_JADQDM010000006.1"/>
</dbReference>
<comment type="caution">
    <text evidence="1">The sequence shown here is derived from an EMBL/GenBank/DDBJ whole genome shotgun (WGS) entry which is preliminary data.</text>
</comment>
<reference evidence="1 2" key="1">
    <citation type="submission" date="2020-11" db="EMBL/GenBank/DDBJ databases">
        <authorList>
            <person name="Kim M.K."/>
        </authorList>
    </citation>
    <scope>NUCLEOTIDE SEQUENCE [LARGE SCALE GENOMIC DNA]</scope>
    <source>
        <strain evidence="1 2">BT662</strain>
    </source>
</reference>
<keyword evidence="2" id="KW-1185">Reference proteome</keyword>
<evidence type="ECO:0000313" key="2">
    <source>
        <dbReference type="Proteomes" id="UP000618931"/>
    </source>
</evidence>
<dbReference type="EMBL" id="JADQDM010000006">
    <property type="protein sequence ID" value="MBF9222258.1"/>
    <property type="molecule type" value="Genomic_DNA"/>
</dbReference>
<sequence>MPMEPMHFPDMLYVMDFSLTHRVLLLRMTEIVGTSHQNTDLLFGSTFYVELPVNLYGATLSPGTDEDVAYVRSRCNEEISVWIEPREIFVLMAFDRKHYIGAGTLQVLHNTYLGGETSIGAKRTS</sequence>
<gene>
    <name evidence="1" type="ORF">I2H31_14205</name>
</gene>
<name>A0ABS0I5L4_9BACT</name>
<organism evidence="1 2">
    <name type="scientific">Hymenobacter ruricola</name>
    <dbReference type="NCBI Taxonomy" id="2791023"/>
    <lineage>
        <taxon>Bacteria</taxon>
        <taxon>Pseudomonadati</taxon>
        <taxon>Bacteroidota</taxon>
        <taxon>Cytophagia</taxon>
        <taxon>Cytophagales</taxon>
        <taxon>Hymenobacteraceae</taxon>
        <taxon>Hymenobacter</taxon>
    </lineage>
</organism>
<protein>
    <submittedName>
        <fullName evidence="1">Uncharacterized protein</fullName>
    </submittedName>
</protein>
<accession>A0ABS0I5L4</accession>
<dbReference type="Proteomes" id="UP000618931">
    <property type="component" value="Unassembled WGS sequence"/>
</dbReference>
<proteinExistence type="predicted"/>